<evidence type="ECO:0000259" key="3">
    <source>
        <dbReference type="Pfam" id="PF01571"/>
    </source>
</evidence>
<dbReference type="InterPro" id="IPR036188">
    <property type="entry name" value="FAD/NAD-bd_sf"/>
</dbReference>
<dbReference type="Proteomes" id="UP000437736">
    <property type="component" value="Unassembled WGS sequence"/>
</dbReference>
<dbReference type="EMBL" id="WJHE01000178">
    <property type="protein sequence ID" value="MST31939.1"/>
    <property type="molecule type" value="Genomic_DNA"/>
</dbReference>
<evidence type="ECO:0000313" key="7">
    <source>
        <dbReference type="Proteomes" id="UP000437736"/>
    </source>
</evidence>
<dbReference type="Pfam" id="PF01571">
    <property type="entry name" value="GCV_T"/>
    <property type="match status" value="1"/>
</dbReference>
<accession>A0ABW9QQF3</accession>
<dbReference type="Gene3D" id="3.30.1360.120">
    <property type="entry name" value="Probable tRNA modification gtpase trme, domain 1"/>
    <property type="match status" value="1"/>
</dbReference>
<evidence type="ECO:0000259" key="4">
    <source>
        <dbReference type="Pfam" id="PF08669"/>
    </source>
</evidence>
<sequence>MSGAPAEANVVIIGAGIVGNGLAWHLAQLGETRLVLVDKGPLPNPGGSTGHASNFLFPFEHSQMMMQLTRDSVEQYKALGVFTESGGIEVARTETRMQEFRRKQATCKAWDIESQLLTPEEIKKLVPFINDELLVGGLSFPTTGVVDSLRAGTIMRERAQAMGALTVVGNVEVLGIDVADGRVQAVRTDAGTIRTERVVVCCGVWSPRVARMAGAHLPLTPAVHQMVSVGPIGLFAGTEGEISYPIVRDVDTFMYERQHGADMEVGSYAHRPILVDPDDIPSIAESALSPTELPFTSEDFDPQLADALELMPELLGDEKAGVRYAINGLISLTPDGHPLLGESPEVRGLWAAAASWIKEAPGIARAVAEWMVVGHSELDIHEADLARFYPHQRTRAHVRARADEAFNKTYGIVHPAEQWQQSRGLRRSPVHAQTQALGAVYFEAAGWDRPHWYQSNEALVGRYADRIAARPAEWDARWYSPIVEAEHLAMRDGAGLVDLGAFCVFDVTGRGALDFLNRVAVAQVDVPVGKVVYTPFLDEEGGLRADVTVMRLGPSSFRVVTGAGVGMLDRQWLVDHLPDDGSAHLADATSGWATVGLWGPRARDVLSTVTTADVSHAGFPYGTCRWIEVGDLDVLASRISYVGELGWELYVPAEYGPALWERLQEAGAPHGVVPVGIGVYGSTARIEKGYRSYGHELTPDYTPREAGLERKLVKRQAFIGKAAHLAERSTPPAATLCTLSVDYTGVDPGERRYPLGHESVVSADGEPLVDRKGRRSFVTSAAAGPSVGSHLLLAYLPTPLAVAGARLQVECMGERYPVTVEVAGNGAVFDPGNERMRA</sequence>
<evidence type="ECO:0000259" key="2">
    <source>
        <dbReference type="Pfam" id="PF01266"/>
    </source>
</evidence>
<evidence type="ECO:0000256" key="1">
    <source>
        <dbReference type="ARBA" id="ARBA00008609"/>
    </source>
</evidence>
<dbReference type="Gene3D" id="3.30.9.10">
    <property type="entry name" value="D-Amino Acid Oxidase, subunit A, domain 2"/>
    <property type="match status" value="1"/>
</dbReference>
<dbReference type="Pfam" id="PF01266">
    <property type="entry name" value="DAO"/>
    <property type="match status" value="1"/>
</dbReference>
<dbReference type="InterPro" id="IPR006076">
    <property type="entry name" value="FAD-dep_OxRdtase"/>
</dbReference>
<feature type="domain" description="FAD dependent oxidoreductase central" evidence="5">
    <location>
        <begin position="374"/>
        <end position="428"/>
    </location>
</feature>
<feature type="domain" description="FAD dependent oxidoreductase" evidence="2">
    <location>
        <begin position="10"/>
        <end position="370"/>
    </location>
</feature>
<dbReference type="SUPFAM" id="SSF103025">
    <property type="entry name" value="Folate-binding domain"/>
    <property type="match status" value="1"/>
</dbReference>
<dbReference type="Gene3D" id="3.50.50.60">
    <property type="entry name" value="FAD/NAD(P)-binding domain"/>
    <property type="match status" value="1"/>
</dbReference>
<comment type="similarity">
    <text evidence="1">Belongs to the GcvT family.</text>
</comment>
<feature type="domain" description="GCVT N-terminal" evidence="3">
    <location>
        <begin position="431"/>
        <end position="710"/>
    </location>
</feature>
<comment type="caution">
    <text evidence="6">The sequence shown here is derived from an EMBL/GenBank/DDBJ whole genome shotgun (WGS) entry which is preliminary data.</text>
</comment>
<organism evidence="6 7">
    <name type="scientific">Acidiferrimicrobium australe</name>
    <dbReference type="NCBI Taxonomy" id="2664430"/>
    <lineage>
        <taxon>Bacteria</taxon>
        <taxon>Bacillati</taxon>
        <taxon>Actinomycetota</taxon>
        <taxon>Acidimicrobiia</taxon>
        <taxon>Acidimicrobiales</taxon>
        <taxon>Acidimicrobiaceae</taxon>
        <taxon>Acidiferrimicrobium</taxon>
    </lineage>
</organism>
<feature type="domain" description="Aminomethyltransferase C-terminal" evidence="4">
    <location>
        <begin position="760"/>
        <end position="820"/>
    </location>
</feature>
<dbReference type="Gene3D" id="2.40.30.110">
    <property type="entry name" value="Aminomethyltransferase beta-barrel domains"/>
    <property type="match status" value="1"/>
</dbReference>
<dbReference type="InterPro" id="IPR029043">
    <property type="entry name" value="GcvT/YgfZ_C"/>
</dbReference>
<evidence type="ECO:0000313" key="6">
    <source>
        <dbReference type="EMBL" id="MST31939.1"/>
    </source>
</evidence>
<keyword evidence="7" id="KW-1185">Reference proteome</keyword>
<dbReference type="Gene3D" id="3.30.70.1400">
    <property type="entry name" value="Aminomethyltransferase beta-barrel domains"/>
    <property type="match status" value="1"/>
</dbReference>
<reference evidence="6 7" key="1">
    <citation type="submission" date="2019-11" db="EMBL/GenBank/DDBJ databases">
        <title>Acidiferrimicrobium australis gen. nov., sp. nov., an acidophilic and obligately heterotrophic, member of the Actinobacteria that catalyses dissimilatory oxido- reduction of iron isolated from metal-rich acidic water in Chile.</title>
        <authorList>
            <person name="Gonzalez D."/>
            <person name="Huber K."/>
            <person name="Hedrich S."/>
            <person name="Rojas-Villalobos C."/>
            <person name="Quatrini R."/>
            <person name="Dinamarca M.A."/>
            <person name="Schwarz A."/>
            <person name="Canales C."/>
            <person name="Nancucheo I."/>
        </authorList>
    </citation>
    <scope>NUCLEOTIDE SEQUENCE [LARGE SCALE GENOMIC DNA]</scope>
    <source>
        <strain evidence="6 7">USS-CCA1</strain>
    </source>
</reference>
<dbReference type="InterPro" id="IPR032503">
    <property type="entry name" value="FAO_M"/>
</dbReference>
<dbReference type="PANTHER" id="PTHR43757">
    <property type="entry name" value="AMINOMETHYLTRANSFERASE"/>
    <property type="match status" value="1"/>
</dbReference>
<dbReference type="Pfam" id="PF16350">
    <property type="entry name" value="FAO_M"/>
    <property type="match status" value="1"/>
</dbReference>
<proteinExistence type="inferred from homology"/>
<dbReference type="SUPFAM" id="SSF54373">
    <property type="entry name" value="FAD-linked reductases, C-terminal domain"/>
    <property type="match status" value="1"/>
</dbReference>
<protein>
    <submittedName>
        <fullName evidence="6">FAD-dependent oxidoreductase</fullName>
    </submittedName>
</protein>
<evidence type="ECO:0000259" key="5">
    <source>
        <dbReference type="Pfam" id="PF16350"/>
    </source>
</evidence>
<dbReference type="PANTHER" id="PTHR43757:SF2">
    <property type="entry name" value="AMINOMETHYLTRANSFERASE, MITOCHONDRIAL"/>
    <property type="match status" value="1"/>
</dbReference>
<dbReference type="InterPro" id="IPR028896">
    <property type="entry name" value="GcvT/YgfZ/DmdA"/>
</dbReference>
<dbReference type="InterPro" id="IPR027266">
    <property type="entry name" value="TrmE/GcvT-like"/>
</dbReference>
<name>A0ABW9QQF3_9ACTN</name>
<dbReference type="InterPro" id="IPR006222">
    <property type="entry name" value="GCVT_N"/>
</dbReference>
<dbReference type="SUPFAM" id="SSF51905">
    <property type="entry name" value="FAD/NAD(P)-binding domain"/>
    <property type="match status" value="1"/>
</dbReference>
<dbReference type="Pfam" id="PF08669">
    <property type="entry name" value="GCV_T_C"/>
    <property type="match status" value="1"/>
</dbReference>
<gene>
    <name evidence="6" type="ORF">GHK86_04255</name>
</gene>
<dbReference type="InterPro" id="IPR013977">
    <property type="entry name" value="GcvT_C"/>
</dbReference>
<dbReference type="SUPFAM" id="SSF101790">
    <property type="entry name" value="Aminomethyltransferase beta-barrel domain"/>
    <property type="match status" value="1"/>
</dbReference>